<dbReference type="Proteomes" id="UP000321635">
    <property type="component" value="Unassembled WGS sequence"/>
</dbReference>
<evidence type="ECO:0000256" key="6">
    <source>
        <dbReference type="ARBA" id="ARBA00023125"/>
    </source>
</evidence>
<proteinExistence type="predicted"/>
<evidence type="ECO:0000313" key="11">
    <source>
        <dbReference type="EMBL" id="GEN61276.1"/>
    </source>
</evidence>
<dbReference type="GO" id="GO:0003677">
    <property type="term" value="F:DNA binding"/>
    <property type="evidence" value="ECO:0007669"/>
    <property type="project" value="UniProtKB-KW"/>
</dbReference>
<keyword evidence="7" id="KW-0234">DNA repair</keyword>
<accession>A0A511XE91</accession>
<dbReference type="InterPro" id="IPR001650">
    <property type="entry name" value="Helicase_C-like"/>
</dbReference>
<dbReference type="SUPFAM" id="SSF50249">
    <property type="entry name" value="Nucleic acid-binding proteins"/>
    <property type="match status" value="1"/>
</dbReference>
<feature type="domain" description="Helicase C-terminal" evidence="10">
    <location>
        <begin position="557"/>
        <end position="711"/>
    </location>
</feature>
<organism evidence="11 12">
    <name type="scientific">Acetobacter nitrogenifigens DSM 23921 = NBRC 105050</name>
    <dbReference type="NCBI Taxonomy" id="1120919"/>
    <lineage>
        <taxon>Bacteria</taxon>
        <taxon>Pseudomonadati</taxon>
        <taxon>Pseudomonadota</taxon>
        <taxon>Alphaproteobacteria</taxon>
        <taxon>Acetobacterales</taxon>
        <taxon>Acetobacteraceae</taxon>
        <taxon>Acetobacter</taxon>
    </lineage>
</organism>
<dbReference type="PANTHER" id="PTHR47964">
    <property type="entry name" value="ATP-DEPENDENT DNA HELICASE HOMOLOG RECG, CHLOROPLASTIC"/>
    <property type="match status" value="1"/>
</dbReference>
<dbReference type="InterPro" id="IPR012340">
    <property type="entry name" value="NA-bd_OB-fold"/>
</dbReference>
<dbReference type="STRING" id="1120919.GCA_000429165_03262"/>
<evidence type="ECO:0000259" key="9">
    <source>
        <dbReference type="PROSITE" id="PS51192"/>
    </source>
</evidence>
<keyword evidence="4 11" id="KW-0347">Helicase</keyword>
<dbReference type="GO" id="GO:0016787">
    <property type="term" value="F:hydrolase activity"/>
    <property type="evidence" value="ECO:0007669"/>
    <property type="project" value="UniProtKB-KW"/>
</dbReference>
<dbReference type="SMART" id="SM00490">
    <property type="entry name" value="HELICc"/>
    <property type="match status" value="1"/>
</dbReference>
<dbReference type="EMBL" id="BJYF01000031">
    <property type="protein sequence ID" value="GEN61276.1"/>
    <property type="molecule type" value="Genomic_DNA"/>
</dbReference>
<dbReference type="CDD" id="cd17992">
    <property type="entry name" value="DEXHc_RecG"/>
    <property type="match status" value="1"/>
</dbReference>
<keyword evidence="2" id="KW-0227">DNA damage</keyword>
<dbReference type="Pfam" id="PF00270">
    <property type="entry name" value="DEAD"/>
    <property type="match status" value="1"/>
</dbReference>
<evidence type="ECO:0000256" key="8">
    <source>
        <dbReference type="SAM" id="MobiDB-lite"/>
    </source>
</evidence>
<keyword evidence="3" id="KW-0378">Hydrolase</keyword>
<dbReference type="InterPro" id="IPR033454">
    <property type="entry name" value="RecG_wedge"/>
</dbReference>
<dbReference type="InterPro" id="IPR014001">
    <property type="entry name" value="Helicase_ATP-bd"/>
</dbReference>
<dbReference type="GO" id="GO:0005524">
    <property type="term" value="F:ATP binding"/>
    <property type="evidence" value="ECO:0007669"/>
    <property type="project" value="UniProtKB-KW"/>
</dbReference>
<dbReference type="InterPro" id="IPR027417">
    <property type="entry name" value="P-loop_NTPase"/>
</dbReference>
<feature type="domain" description="Helicase ATP-binding" evidence="9">
    <location>
        <begin position="373"/>
        <end position="531"/>
    </location>
</feature>
<dbReference type="NCBIfam" id="NF008164">
    <property type="entry name" value="PRK10917.1-2"/>
    <property type="match status" value="1"/>
</dbReference>
<evidence type="ECO:0000259" key="10">
    <source>
        <dbReference type="PROSITE" id="PS51194"/>
    </source>
</evidence>
<feature type="region of interest" description="Disordered" evidence="8">
    <location>
        <begin position="25"/>
        <end position="70"/>
    </location>
</feature>
<evidence type="ECO:0000256" key="4">
    <source>
        <dbReference type="ARBA" id="ARBA00022806"/>
    </source>
</evidence>
<evidence type="ECO:0000256" key="5">
    <source>
        <dbReference type="ARBA" id="ARBA00022840"/>
    </source>
</evidence>
<evidence type="ECO:0000256" key="1">
    <source>
        <dbReference type="ARBA" id="ARBA00022741"/>
    </source>
</evidence>
<dbReference type="Gene3D" id="2.40.50.140">
    <property type="entry name" value="Nucleic acid-binding proteins"/>
    <property type="match status" value="1"/>
</dbReference>
<dbReference type="Pfam" id="PF00271">
    <property type="entry name" value="Helicase_C"/>
    <property type="match status" value="1"/>
</dbReference>
<evidence type="ECO:0000256" key="3">
    <source>
        <dbReference type="ARBA" id="ARBA00022801"/>
    </source>
</evidence>
<comment type="caution">
    <text evidence="11">The sequence shown here is derived from an EMBL/GenBank/DDBJ whole genome shotgun (WGS) entry which is preliminary data.</text>
</comment>
<dbReference type="Gene3D" id="3.40.50.300">
    <property type="entry name" value="P-loop containing nucleotide triphosphate hydrolases"/>
    <property type="match status" value="2"/>
</dbReference>
<name>A0A511XE91_9PROT</name>
<keyword evidence="12" id="KW-1185">Reference proteome</keyword>
<sequence length="784" mass="83812">MVSFCSMASLSYSLVTPACQPARKAVAPPVSSPTASKETATHGADSAPSTVSGRKRSPAVGSGPDAAVGRQDMTQDRLTAAESGPQQDDAWLAPLLAPIADLPGVGPAQAKLLTRAVGGSRVVDLLFHMPESVVDRRYRPALSEAQPGRVATLEATVRQVTAPAHGRQPWKVQLEDGAGRLEVAFFSRWQAGRMTSGARVLVSGLIDTFNGRLAMTNPDYVLSAGDAVPTLDPVWPLTAGLFTGQVRSAMRKAFARLPELPEWEEPSVIARRRWPDFRTALLWTHFPSDDPAISGPEAPTDAWIDARRRARERLACDELLADQAATLLAREANRSRPGRSLIGSGALRREALTRFGHSPTAAQTRALREIGADLEAPRRMVRLLQGDVGAGKTLVALLTMLQAVEAGAQAAIMAPTEILARQHLTTFERLSPVPVAFLSGSVRGKARKATLEAIADGSASLIVGTHALVQEGVRYHDLALAVVDEQHRFGVEQRLTLGGKGAAVDMLVMTATPIPRTLLLTQWGDMQVSRLDGKPAGRKPIKTSVHGPDAFDGVLSGLERALASGARVFWVCPLVSESETLDIAAAEARHASLVRRFEDRYGVGLAHGQQDIAVREAALAAFANGHTAILVATTVIEVGVDVPSASVMVIEHAERFGLAQLHQLRGRVGRGSAESFCLLLHGGEIGVTAKRRLSLLKDTEDGFLIADEDFRLRGGGEVAGSRQSGLPGFRIATMEANLDETRNLVVLARQSAERGLQGRHPDAAFRCLLKLFGKAKFDKIMQAG</sequence>
<keyword evidence="6" id="KW-0238">DNA-binding</keyword>
<dbReference type="SMART" id="SM00487">
    <property type="entry name" value="DEXDc"/>
    <property type="match status" value="1"/>
</dbReference>
<dbReference type="CDD" id="cd04488">
    <property type="entry name" value="RecG_wedge_OBF"/>
    <property type="match status" value="1"/>
</dbReference>
<dbReference type="PROSITE" id="PS51194">
    <property type="entry name" value="HELICASE_CTER"/>
    <property type="match status" value="1"/>
</dbReference>
<keyword evidence="1" id="KW-0547">Nucleotide-binding</keyword>
<dbReference type="GO" id="GO:0003678">
    <property type="term" value="F:DNA helicase activity"/>
    <property type="evidence" value="ECO:0007669"/>
    <property type="project" value="TreeGrafter"/>
</dbReference>
<dbReference type="PANTHER" id="PTHR47964:SF1">
    <property type="entry name" value="ATP-DEPENDENT DNA HELICASE HOMOLOG RECG, CHLOROPLASTIC"/>
    <property type="match status" value="1"/>
</dbReference>
<gene>
    <name evidence="11" type="ORF">ANI02nite_31600</name>
</gene>
<dbReference type="InterPro" id="IPR011545">
    <property type="entry name" value="DEAD/DEAH_box_helicase_dom"/>
</dbReference>
<keyword evidence="5" id="KW-0067">ATP-binding</keyword>
<dbReference type="PROSITE" id="PS51192">
    <property type="entry name" value="HELICASE_ATP_BIND_1"/>
    <property type="match status" value="1"/>
</dbReference>
<evidence type="ECO:0000256" key="2">
    <source>
        <dbReference type="ARBA" id="ARBA00022763"/>
    </source>
</evidence>
<protein>
    <submittedName>
        <fullName evidence="11">ATP-dependent DNA helicase RecG</fullName>
    </submittedName>
</protein>
<dbReference type="InterPro" id="IPR047112">
    <property type="entry name" value="RecG/Mfd"/>
</dbReference>
<dbReference type="GO" id="GO:0006281">
    <property type="term" value="P:DNA repair"/>
    <property type="evidence" value="ECO:0007669"/>
    <property type="project" value="UniProtKB-KW"/>
</dbReference>
<reference evidence="11 12" key="1">
    <citation type="submission" date="2019-07" db="EMBL/GenBank/DDBJ databases">
        <title>Whole genome shotgun sequence of Acetobacter nitrogenifigens NBRC 105050.</title>
        <authorList>
            <person name="Hosoyama A."/>
            <person name="Uohara A."/>
            <person name="Ohji S."/>
            <person name="Ichikawa N."/>
        </authorList>
    </citation>
    <scope>NUCLEOTIDE SEQUENCE [LARGE SCALE GENOMIC DNA]</scope>
    <source>
        <strain evidence="11 12">NBRC 105050</strain>
    </source>
</reference>
<dbReference type="Pfam" id="PF17191">
    <property type="entry name" value="RecG_wedge"/>
    <property type="match status" value="1"/>
</dbReference>
<evidence type="ECO:0000256" key="7">
    <source>
        <dbReference type="ARBA" id="ARBA00023204"/>
    </source>
</evidence>
<dbReference type="AlphaFoldDB" id="A0A511XE91"/>
<evidence type="ECO:0000313" key="12">
    <source>
        <dbReference type="Proteomes" id="UP000321635"/>
    </source>
</evidence>
<dbReference type="SUPFAM" id="SSF52540">
    <property type="entry name" value="P-loop containing nucleoside triphosphate hydrolases"/>
    <property type="match status" value="2"/>
</dbReference>